<keyword evidence="3 6" id="KW-0238">DNA-binding</keyword>
<proteinExistence type="inferred from homology"/>
<dbReference type="EMBL" id="PTJA01000019">
    <property type="protein sequence ID" value="PPK75871.1"/>
    <property type="molecule type" value="Genomic_DNA"/>
</dbReference>
<dbReference type="InterPro" id="IPR000847">
    <property type="entry name" value="LysR_HTH_N"/>
</dbReference>
<dbReference type="SUPFAM" id="SSF46785">
    <property type="entry name" value="Winged helix' DNA-binding domain"/>
    <property type="match status" value="1"/>
</dbReference>
<dbReference type="PANTHER" id="PTHR30126">
    <property type="entry name" value="HTH-TYPE TRANSCRIPTIONAL REGULATOR"/>
    <property type="match status" value="1"/>
</dbReference>
<dbReference type="SUPFAM" id="SSF53850">
    <property type="entry name" value="Periplasmic binding protein-like II"/>
    <property type="match status" value="1"/>
</dbReference>
<evidence type="ECO:0000256" key="2">
    <source>
        <dbReference type="ARBA" id="ARBA00023015"/>
    </source>
</evidence>
<keyword evidence="4" id="KW-0804">Transcription</keyword>
<accession>A0A2S6HEQ0</accession>
<keyword evidence="7" id="KW-1185">Reference proteome</keyword>
<organism evidence="6 7">
    <name type="scientific">Lacrimispora xylanisolvens</name>
    <dbReference type="NCBI Taxonomy" id="384636"/>
    <lineage>
        <taxon>Bacteria</taxon>
        <taxon>Bacillati</taxon>
        <taxon>Bacillota</taxon>
        <taxon>Clostridia</taxon>
        <taxon>Lachnospirales</taxon>
        <taxon>Lachnospiraceae</taxon>
        <taxon>Lacrimispora</taxon>
    </lineage>
</organism>
<dbReference type="PRINTS" id="PR00039">
    <property type="entry name" value="HTHLYSR"/>
</dbReference>
<dbReference type="InterPro" id="IPR005119">
    <property type="entry name" value="LysR_subst-bd"/>
</dbReference>
<evidence type="ECO:0000313" key="6">
    <source>
        <dbReference type="EMBL" id="PPK75871.1"/>
    </source>
</evidence>
<evidence type="ECO:0000256" key="3">
    <source>
        <dbReference type="ARBA" id="ARBA00023125"/>
    </source>
</evidence>
<dbReference type="Gene3D" id="3.40.190.290">
    <property type="match status" value="1"/>
</dbReference>
<evidence type="ECO:0000313" key="7">
    <source>
        <dbReference type="Proteomes" id="UP000237749"/>
    </source>
</evidence>
<dbReference type="RefSeq" id="WP_104439620.1">
    <property type="nucleotide sequence ID" value="NZ_PTJA01000019.1"/>
</dbReference>
<dbReference type="PROSITE" id="PS50931">
    <property type="entry name" value="HTH_LYSR"/>
    <property type="match status" value="1"/>
</dbReference>
<dbReference type="PANTHER" id="PTHR30126:SF96">
    <property type="entry name" value="TRANSCRIPTIONAL REGULATORY PROTEIN, LYSR FAMILY"/>
    <property type="match status" value="1"/>
</dbReference>
<dbReference type="Pfam" id="PF03466">
    <property type="entry name" value="LysR_substrate"/>
    <property type="match status" value="1"/>
</dbReference>
<dbReference type="AlphaFoldDB" id="A0A2S6HEQ0"/>
<dbReference type="CDD" id="cd05466">
    <property type="entry name" value="PBP2_LTTR_substrate"/>
    <property type="match status" value="1"/>
</dbReference>
<feature type="domain" description="HTH lysR-type" evidence="5">
    <location>
        <begin position="1"/>
        <end position="57"/>
    </location>
</feature>
<reference evidence="6 7" key="1">
    <citation type="submission" date="2018-02" db="EMBL/GenBank/DDBJ databases">
        <title>Genomic Encyclopedia of Archaeal and Bacterial Type Strains, Phase II (KMG-II): from individual species to whole genera.</title>
        <authorList>
            <person name="Goeker M."/>
        </authorList>
    </citation>
    <scope>NUCLEOTIDE SEQUENCE [LARGE SCALE GENOMIC DNA]</scope>
    <source>
        <strain evidence="6 7">DSM 3808</strain>
    </source>
</reference>
<comment type="caution">
    <text evidence="6">The sequence shown here is derived from an EMBL/GenBank/DDBJ whole genome shotgun (WGS) entry which is preliminary data.</text>
</comment>
<keyword evidence="2" id="KW-0805">Transcription regulation</keyword>
<dbReference type="GO" id="GO:0003700">
    <property type="term" value="F:DNA-binding transcription factor activity"/>
    <property type="evidence" value="ECO:0007669"/>
    <property type="project" value="InterPro"/>
</dbReference>
<evidence type="ECO:0000259" key="5">
    <source>
        <dbReference type="PROSITE" id="PS50931"/>
    </source>
</evidence>
<dbReference type="Gene3D" id="1.10.10.10">
    <property type="entry name" value="Winged helix-like DNA-binding domain superfamily/Winged helix DNA-binding domain"/>
    <property type="match status" value="1"/>
</dbReference>
<dbReference type="GO" id="GO:0003677">
    <property type="term" value="F:DNA binding"/>
    <property type="evidence" value="ECO:0007669"/>
    <property type="project" value="UniProtKB-KW"/>
</dbReference>
<evidence type="ECO:0000256" key="1">
    <source>
        <dbReference type="ARBA" id="ARBA00009437"/>
    </source>
</evidence>
<gene>
    <name evidence="6" type="ORF">BXY41_11941</name>
</gene>
<dbReference type="OrthoDB" id="9803735at2"/>
<sequence length="303" mass="34470">MTKWIDDFLALAKYKNFSTAAESIYISQSALSKHIKAIENELGIVLFIRSNTKAELTEAGNVYLEYALNIRKCTQDLRTKLEKFGTSCYVTELTVGTIPCLAESGIMQLLLNFQEKFGNYSIQIVEDDQSNLIKMLSQQEIDAAICRTDLMNDSEYDTVSLVSDEMVMICSKNVFPFEQGSEIDLNGFKFDNIYTIAKESDIYRLTKKQLYDIGYTGSIAGTFPRHMMLLSFLSQKGGCAILPRQLANLQMFPNLTYYRIRDSVKTNIGFAKLSSNCINPQLVDKSNMLYEYLKEQKELMPES</sequence>
<dbReference type="InterPro" id="IPR036390">
    <property type="entry name" value="WH_DNA-bd_sf"/>
</dbReference>
<comment type="similarity">
    <text evidence="1">Belongs to the LysR transcriptional regulatory family.</text>
</comment>
<protein>
    <submittedName>
        <fullName evidence="6">DNA-binding transcriptional LysR family regulator</fullName>
    </submittedName>
</protein>
<name>A0A2S6HEQ0_9FIRM</name>
<evidence type="ECO:0000256" key="4">
    <source>
        <dbReference type="ARBA" id="ARBA00023163"/>
    </source>
</evidence>
<dbReference type="Proteomes" id="UP000237749">
    <property type="component" value="Unassembled WGS sequence"/>
</dbReference>
<dbReference type="InterPro" id="IPR036388">
    <property type="entry name" value="WH-like_DNA-bd_sf"/>
</dbReference>
<dbReference type="Pfam" id="PF00126">
    <property type="entry name" value="HTH_1"/>
    <property type="match status" value="1"/>
</dbReference>